<feature type="compositionally biased region" description="Polar residues" evidence="11">
    <location>
        <begin position="886"/>
        <end position="904"/>
    </location>
</feature>
<dbReference type="InterPro" id="IPR024435">
    <property type="entry name" value="HisRS-related_dom"/>
</dbReference>
<evidence type="ECO:0000256" key="1">
    <source>
        <dbReference type="ARBA" id="ARBA00012513"/>
    </source>
</evidence>
<feature type="domain" description="Protein kinase" evidence="12">
    <location>
        <begin position="598"/>
        <end position="1022"/>
    </location>
</feature>
<evidence type="ECO:0000256" key="2">
    <source>
        <dbReference type="ARBA" id="ARBA00022527"/>
    </source>
</evidence>
<dbReference type="PROSITE" id="PS50011">
    <property type="entry name" value="PROTEIN_KINASE_DOM"/>
    <property type="match status" value="2"/>
</dbReference>
<dbReference type="Pfam" id="PF00069">
    <property type="entry name" value="Pkinase"/>
    <property type="match status" value="3"/>
</dbReference>
<dbReference type="EC" id="2.7.11.1" evidence="1"/>
<dbReference type="InterPro" id="IPR045864">
    <property type="entry name" value="aa-tRNA-synth_II/BPL/LPL"/>
</dbReference>
<dbReference type="Gene3D" id="1.10.510.10">
    <property type="entry name" value="Transferase(Phosphotransferase) domain 1"/>
    <property type="match status" value="2"/>
</dbReference>
<dbReference type="Gene3D" id="3.40.50.800">
    <property type="entry name" value="Anticodon-binding domain"/>
    <property type="match status" value="1"/>
</dbReference>
<dbReference type="PROSITE" id="PS50908">
    <property type="entry name" value="RWD"/>
    <property type="match status" value="1"/>
</dbReference>
<evidence type="ECO:0000256" key="5">
    <source>
        <dbReference type="ARBA" id="ARBA00022777"/>
    </source>
</evidence>
<evidence type="ECO:0000256" key="7">
    <source>
        <dbReference type="ARBA" id="ARBA00037982"/>
    </source>
</evidence>
<feature type="compositionally biased region" description="Basic and acidic residues" evidence="11">
    <location>
        <begin position="166"/>
        <end position="210"/>
    </location>
</feature>
<dbReference type="Pfam" id="PF12745">
    <property type="entry name" value="HGTP_anticodon2"/>
    <property type="match status" value="1"/>
</dbReference>
<dbReference type="Pfam" id="PF05773">
    <property type="entry name" value="RWD"/>
    <property type="match status" value="1"/>
</dbReference>
<dbReference type="Pfam" id="PF13393">
    <property type="entry name" value="tRNA-synt_His"/>
    <property type="match status" value="1"/>
</dbReference>
<dbReference type="InterPro" id="IPR011009">
    <property type="entry name" value="Kinase-like_dom_sf"/>
</dbReference>
<evidence type="ECO:0000256" key="8">
    <source>
        <dbReference type="ARBA" id="ARBA00047899"/>
    </source>
</evidence>
<keyword evidence="3" id="KW-0808">Transferase</keyword>
<evidence type="ECO:0000256" key="3">
    <source>
        <dbReference type="ARBA" id="ARBA00022679"/>
    </source>
</evidence>
<dbReference type="InterPro" id="IPR036621">
    <property type="entry name" value="Anticodon-bd_dom_sf"/>
</dbReference>
<dbReference type="InterPro" id="IPR008271">
    <property type="entry name" value="Ser/Thr_kinase_AS"/>
</dbReference>
<dbReference type="CDD" id="cd14012">
    <property type="entry name" value="PK_eIF2AK_GCN2_rpt1"/>
    <property type="match status" value="1"/>
</dbReference>
<keyword evidence="4 10" id="KW-0547">Nucleotide-binding</keyword>
<feature type="compositionally biased region" description="Basic and acidic residues" evidence="11">
    <location>
        <begin position="254"/>
        <end position="265"/>
    </location>
</feature>
<dbReference type="Gene3D" id="3.10.110.10">
    <property type="entry name" value="Ubiquitin Conjugating Enzyme"/>
    <property type="match status" value="1"/>
</dbReference>
<dbReference type="PANTHER" id="PTHR11042">
    <property type="entry name" value="EUKARYOTIC TRANSLATION INITIATION FACTOR 2-ALPHA KINASE EIF2-ALPHA KINASE -RELATED"/>
    <property type="match status" value="1"/>
</dbReference>
<gene>
    <name evidence="15" type="primary">LOC102801472</name>
</gene>
<dbReference type="CDD" id="cd14046">
    <property type="entry name" value="STKc_EIF2AK4_GCN2_rpt2"/>
    <property type="match status" value="1"/>
</dbReference>
<name>A0ABM0MY42_SACKO</name>
<keyword evidence="5" id="KW-0418">Kinase</keyword>
<evidence type="ECO:0000256" key="11">
    <source>
        <dbReference type="SAM" id="MobiDB-lite"/>
    </source>
</evidence>
<dbReference type="Gene3D" id="3.30.930.10">
    <property type="entry name" value="Bira Bifunctional Protein, Domain 2"/>
    <property type="match status" value="1"/>
</dbReference>
<dbReference type="PANTHER" id="PTHR11042:SF136">
    <property type="entry name" value="EIF-2-ALPHA KINASE GCN2"/>
    <property type="match status" value="1"/>
</dbReference>
<keyword evidence="14" id="KW-1185">Reference proteome</keyword>
<dbReference type="Proteomes" id="UP000694865">
    <property type="component" value="Unplaced"/>
</dbReference>
<protein>
    <recommendedName>
        <fullName evidence="1">non-specific serine/threonine protein kinase</fullName>
        <ecNumber evidence="1">2.7.11.1</ecNumber>
    </recommendedName>
</protein>
<proteinExistence type="inferred from homology"/>
<dbReference type="SMART" id="SM00591">
    <property type="entry name" value="RWD"/>
    <property type="match status" value="1"/>
</dbReference>
<dbReference type="PROSITE" id="PS00108">
    <property type="entry name" value="PROTEIN_KINASE_ST"/>
    <property type="match status" value="1"/>
</dbReference>
<dbReference type="InterPro" id="IPR016255">
    <property type="entry name" value="Gcn2"/>
</dbReference>
<feature type="compositionally biased region" description="Low complexity" evidence="11">
    <location>
        <begin position="219"/>
        <end position="228"/>
    </location>
</feature>
<keyword evidence="6 10" id="KW-0067">ATP-binding</keyword>
<evidence type="ECO:0000256" key="4">
    <source>
        <dbReference type="ARBA" id="ARBA00022741"/>
    </source>
</evidence>
<evidence type="ECO:0000259" key="13">
    <source>
        <dbReference type="PROSITE" id="PS50908"/>
    </source>
</evidence>
<dbReference type="InterPro" id="IPR006575">
    <property type="entry name" value="RWD_dom"/>
</dbReference>
<dbReference type="SUPFAM" id="SSF55681">
    <property type="entry name" value="Class II aaRS and biotin synthetases"/>
    <property type="match status" value="1"/>
</dbReference>
<feature type="compositionally biased region" description="Basic and acidic residues" evidence="11">
    <location>
        <begin position="147"/>
        <end position="159"/>
    </location>
</feature>
<dbReference type="SMART" id="SM00220">
    <property type="entry name" value="S_TKc"/>
    <property type="match status" value="2"/>
</dbReference>
<sequence>MEEDYDTPQERQENELQVLKSIYMDECIDVRDNDTWKVQRPLEVLLHLKPQQSMGGTNEIYVNIDLRVKCSDNYPNELPEITLESPKGLSNDQTKKLRKDLECEAKKRIGEVMILELATQIEEFLHIHNVPQMKSFYHEMLTNKKRKEEKAAKEQQRKMDLKKRREAMQRKEIEEEIQRRQMALKEESRRRRVMSKKEDPVPEEKNKKSDESEDLMQNTSSESTTSSPTRRKRQPDPVNGDDKLKLRHSSSTRIRHDSCGNESRSRKGSGNVGTVTTTFYTKGNRTITRGKCLGQGSSGSKVYVGMDTASGELVAIGEWVLKWRHSIGGDNDSEQAAQYMKKVVSIEQELLSLLRLDNPYLVHYLAIKYTESNNCIIIEVLMEYIGGGTLATFIDNGTPVQLESLRHYAIDILESLQYLHSKGVVHKDLKASSIFIDSEGHLRIADYSIGKRISDLCHSSNATKQGVHFSDDKIVAKGGKKGDILKFGMLLLSLLHGDYITEYPVEIPHNYPPDFQDFLTKCLTTDDRVRLSPQQLLRHAFICPSIDNMNNGGFGNDYGALHNPSTVNEGTPDESPFESHFATPKPIDVSKSRLYSEFEELKWLGKGGFGDVIKVQNKLDGCFYAIKRIPLNPKSKEFNKKITREVKLLSRLNHENVVRYYNSWIEVCENSASQETDSESKTSTDPESNSFMKPNLRRGLSFSDNIEKFAPQAVDESIEWSMSFEVSRRMQEESSESSSDEEDVFGTSFLPHSDSSDIVFEHSFRNSNFPGFDDSDSEEESKKVENKDNGSKISVIGIQYLYIQMEYCEKSTLRNSIDDGLFSDHKRVWRLFREILEGLTHIHLQGMIHRDLKPVNIFLDLNDNVKIGDFGLATTQAFERPLTPERQGQTPDHTLTSPDGSRSQEGIGEGLTGKVGTALYVSPELANVKSKTKTTYNQKVDLYSLGIIFFEMCYRPLSTGMERVKVIGNLRMVTSPIFPDDFDEIKFPKQIHILNWLLDHDPDKRPTAQELLQSNHLPRPEMEDAQLYEVLKHTMSNRKSSAYRRLMNELFSQPIETATDYTYDMNIHKGFTSCQTNLAQRTVHDTLCKVFQKHGGVLINTQLLLPKSELYENADYCTTLMDHSGGLVTLPFDLRVPFARFIARNNVSYLKRYSIERVYRSRKLFGAHPKEMTECAFDIVNTSPDGLVPDAEILLIVYDIINDIPVLQGRNYILKLNHTSLLKAILNYCGIPEDKHLQVYDIMNDVKNEKLTHTQRQTRLCSLSLSDQTVLNFNKYMQIEGSYSKVNEILKPITRAKGANASSAKQGLHELEAIMSHALVFGIKLQMEISLGLTYNAHFFSGLIFQFIAEVSHKKKKIVMDILAGGGRYDKLISHFKAPVDSNMAIHTQHAVGVSLAFDKLVSAVQEETDYAPSVVDILVCVVGSKPLLKERLKVVRDLWSAGLRADLIYDSTLSLEEIQDYCKQENIPHLVMLKDVESGTLKVFVKTFDTQRGGAIEKKVSVIELVEYLQQKFQIAKLDAVEGNAQYATRQVNTSATESIYGKTGPDFCVSYIPLDKLQNHVKRRIEGQMLSTVSRVLQNLSTKANVEIIGVVTRKLYVVTSSQKLPDDYKEYITTT</sequence>
<dbReference type="RefSeq" id="XP_006824933.1">
    <property type="nucleotide sequence ID" value="XM_006824870.1"/>
</dbReference>
<reference evidence="15" key="1">
    <citation type="submission" date="2025-08" db="UniProtKB">
        <authorList>
            <consortium name="RefSeq"/>
        </authorList>
    </citation>
    <scope>IDENTIFICATION</scope>
    <source>
        <tissue evidence="15">Testes</tissue>
    </source>
</reference>
<feature type="region of interest" description="Disordered" evidence="11">
    <location>
        <begin position="879"/>
        <end position="908"/>
    </location>
</feature>
<keyword evidence="2" id="KW-0723">Serine/threonine-protein kinase</keyword>
<dbReference type="InterPro" id="IPR000719">
    <property type="entry name" value="Prot_kinase_dom"/>
</dbReference>
<evidence type="ECO:0000256" key="10">
    <source>
        <dbReference type="PROSITE-ProRule" id="PRU10141"/>
    </source>
</evidence>
<feature type="region of interest" description="Disordered" evidence="11">
    <location>
        <begin position="672"/>
        <end position="695"/>
    </location>
</feature>
<evidence type="ECO:0000256" key="9">
    <source>
        <dbReference type="ARBA" id="ARBA00048679"/>
    </source>
</evidence>
<evidence type="ECO:0000259" key="12">
    <source>
        <dbReference type="PROSITE" id="PS50011"/>
    </source>
</evidence>
<dbReference type="InterPro" id="IPR016135">
    <property type="entry name" value="UBQ-conjugating_enzyme/RWD"/>
</dbReference>
<dbReference type="InterPro" id="IPR041715">
    <property type="entry name" value="HisRS-like_core"/>
</dbReference>
<feature type="domain" description="RWD" evidence="13">
    <location>
        <begin position="14"/>
        <end position="128"/>
    </location>
</feature>
<dbReference type="PIRSF" id="PIRSF000660">
    <property type="entry name" value="Ser/Thr_PK_GCN2"/>
    <property type="match status" value="1"/>
</dbReference>
<feature type="binding site" evidence="10">
    <location>
        <position position="627"/>
    </location>
    <ligand>
        <name>ATP</name>
        <dbReference type="ChEBI" id="CHEBI:30616"/>
    </ligand>
</feature>
<evidence type="ECO:0000313" key="15">
    <source>
        <dbReference type="RefSeq" id="XP_006824933.1"/>
    </source>
</evidence>
<comment type="catalytic activity">
    <reaction evidence="9">
        <text>L-seryl-[protein] + ATP = O-phospho-L-seryl-[protein] + ADP + H(+)</text>
        <dbReference type="Rhea" id="RHEA:17989"/>
        <dbReference type="Rhea" id="RHEA-COMP:9863"/>
        <dbReference type="Rhea" id="RHEA-COMP:11604"/>
        <dbReference type="ChEBI" id="CHEBI:15378"/>
        <dbReference type="ChEBI" id="CHEBI:29999"/>
        <dbReference type="ChEBI" id="CHEBI:30616"/>
        <dbReference type="ChEBI" id="CHEBI:83421"/>
        <dbReference type="ChEBI" id="CHEBI:456216"/>
        <dbReference type="EC" id="2.7.11.1"/>
    </reaction>
</comment>
<evidence type="ECO:0000256" key="6">
    <source>
        <dbReference type="ARBA" id="ARBA00022840"/>
    </source>
</evidence>
<dbReference type="InterPro" id="IPR050339">
    <property type="entry name" value="CC_SR_Kinase"/>
</dbReference>
<comment type="similarity">
    <text evidence="7">Belongs to the protein kinase superfamily. Ser/Thr protein kinase family. GCN2 subfamily.</text>
</comment>
<accession>A0ABM0MY42</accession>
<organism evidence="14 15">
    <name type="scientific">Saccoglossus kowalevskii</name>
    <name type="common">Acorn worm</name>
    <dbReference type="NCBI Taxonomy" id="10224"/>
    <lineage>
        <taxon>Eukaryota</taxon>
        <taxon>Metazoa</taxon>
        <taxon>Hemichordata</taxon>
        <taxon>Enteropneusta</taxon>
        <taxon>Harrimaniidae</taxon>
        <taxon>Saccoglossus</taxon>
    </lineage>
</organism>
<dbReference type="Gene3D" id="3.30.200.20">
    <property type="entry name" value="Phosphorylase Kinase, domain 1"/>
    <property type="match status" value="1"/>
</dbReference>
<dbReference type="GeneID" id="102801472"/>
<dbReference type="PROSITE" id="PS00107">
    <property type="entry name" value="PROTEIN_KINASE_ATP"/>
    <property type="match status" value="1"/>
</dbReference>
<dbReference type="InterPro" id="IPR017441">
    <property type="entry name" value="Protein_kinase_ATP_BS"/>
</dbReference>
<feature type="domain" description="Protein kinase" evidence="12">
    <location>
        <begin position="287"/>
        <end position="542"/>
    </location>
</feature>
<evidence type="ECO:0000313" key="14">
    <source>
        <dbReference type="Proteomes" id="UP000694865"/>
    </source>
</evidence>
<feature type="region of interest" description="Disordered" evidence="11">
    <location>
        <begin position="147"/>
        <end position="276"/>
    </location>
</feature>
<dbReference type="CDD" id="cd23823">
    <property type="entry name" value="RWD_GCN2"/>
    <property type="match status" value="1"/>
</dbReference>
<comment type="catalytic activity">
    <reaction evidence="8">
        <text>L-threonyl-[protein] + ATP = O-phospho-L-threonyl-[protein] + ADP + H(+)</text>
        <dbReference type="Rhea" id="RHEA:46608"/>
        <dbReference type="Rhea" id="RHEA-COMP:11060"/>
        <dbReference type="Rhea" id="RHEA-COMP:11605"/>
        <dbReference type="ChEBI" id="CHEBI:15378"/>
        <dbReference type="ChEBI" id="CHEBI:30013"/>
        <dbReference type="ChEBI" id="CHEBI:30616"/>
        <dbReference type="ChEBI" id="CHEBI:61977"/>
        <dbReference type="ChEBI" id="CHEBI:456216"/>
        <dbReference type="EC" id="2.7.11.1"/>
    </reaction>
</comment>
<dbReference type="SUPFAM" id="SSF56112">
    <property type="entry name" value="Protein kinase-like (PK-like)"/>
    <property type="match status" value="2"/>
</dbReference>
<dbReference type="SUPFAM" id="SSF54495">
    <property type="entry name" value="UBC-like"/>
    <property type="match status" value="1"/>
</dbReference>